<evidence type="ECO:0000256" key="1">
    <source>
        <dbReference type="ARBA" id="ARBA00023224"/>
    </source>
</evidence>
<sequence length="545" mass="59620">MLNDTSIKTKLLFSSLFVAIIMSAILATSYFVTNSIKIKGNHYDEIILSKDLIADILPPPEYIIETKLVTHLMIEATPAELPALKEKLTALQKEYDDRQDYWQKSTLKEEAKQLILQKSMKPAKEFFEVANGEFLDAINAGDKEKATEISINKLKPLYEAHRKAIDELVALASDYVVADENEANSMLQSGTATMTIVGMGGLSLTIILLLMVSQGIVGKLKRIETSVYELESGEGDLTKRLNIDGKDEIKSVGDLIDKFIDKTRTIISKAQSLAIDGASTSEKLLATSHAIGIRVEETSQAIIKTSGDIAPIKQTADESAAELKHACNEIQKAADTLNTAQVSISKTLEKVQQNSQAELEFTSKLIRLNEEASQVKNILGTINDIANQTNLLALNAAIEAARAGEHGRGFAVVADEVRKLAERTQTSLTETNTTINIITQSINELCEEMQNNSEAEQEVLKQSPITEKAINDVGTAIALSVQTSKIAAEKAQFISSQIGEVSQKIHRVEEVSLLNARSVEEVVTAINHLNSINANILNEMRGFKV</sequence>
<dbReference type="InterPro" id="IPR024478">
    <property type="entry name" value="HlyB_4HB_MCP"/>
</dbReference>
<evidence type="ECO:0000256" key="4">
    <source>
        <dbReference type="SAM" id="Phobius"/>
    </source>
</evidence>
<dbReference type="KEGG" id="sku:Sulku_2533"/>
<evidence type="ECO:0000256" key="2">
    <source>
        <dbReference type="ARBA" id="ARBA00029447"/>
    </source>
</evidence>
<dbReference type="Pfam" id="PF00015">
    <property type="entry name" value="MCPsignal"/>
    <property type="match status" value="1"/>
</dbReference>
<dbReference type="OrthoDB" id="8576332at2"/>
<reference evidence="7 8" key="1">
    <citation type="journal article" date="2012" name="Stand. Genomic Sci.">
        <title>Complete genome sequence of the sulfur compounds oxidizing chemolithoautotroph Sulfuricurvum kujiense type strain (YK-1(T)).</title>
        <authorList>
            <person name="Han C."/>
            <person name="Kotsyurbenko O."/>
            <person name="Chertkov O."/>
            <person name="Held B."/>
            <person name="Lapidus A."/>
            <person name="Nolan M."/>
            <person name="Lucas S."/>
            <person name="Hammon N."/>
            <person name="Deshpande S."/>
            <person name="Cheng J.F."/>
            <person name="Tapia R."/>
            <person name="Goodwin L.A."/>
            <person name="Pitluck S."/>
            <person name="Liolios K."/>
            <person name="Pagani I."/>
            <person name="Ivanova N."/>
            <person name="Mavromatis K."/>
            <person name="Mikhailova N."/>
            <person name="Pati A."/>
            <person name="Chen A."/>
            <person name="Palaniappan K."/>
            <person name="Land M."/>
            <person name="Hauser L."/>
            <person name="Chang Y.J."/>
            <person name="Jeffries C.D."/>
            <person name="Brambilla E.M."/>
            <person name="Rohde M."/>
            <person name="Spring S."/>
            <person name="Sikorski J."/>
            <person name="Goker M."/>
            <person name="Woyke T."/>
            <person name="Bristow J."/>
            <person name="Eisen J.A."/>
            <person name="Markowitz V."/>
            <person name="Hugenholtz P."/>
            <person name="Kyrpides N.C."/>
            <person name="Klenk H.P."/>
            <person name="Detter J.C."/>
        </authorList>
    </citation>
    <scope>NUCLEOTIDE SEQUENCE [LARGE SCALE GENOMIC DNA]</scope>
    <source>
        <strain evidence="8">ATCC BAA-921 / DSM 16994 / JCM 11577 / YK-1</strain>
    </source>
</reference>
<dbReference type="GO" id="GO:0007165">
    <property type="term" value="P:signal transduction"/>
    <property type="evidence" value="ECO:0007669"/>
    <property type="project" value="UniProtKB-KW"/>
</dbReference>
<dbReference type="Pfam" id="PF12729">
    <property type="entry name" value="4HB_MCP_1"/>
    <property type="match status" value="1"/>
</dbReference>
<comment type="similarity">
    <text evidence="2">Belongs to the methyl-accepting chemotaxis (MCP) protein family.</text>
</comment>
<keyword evidence="8" id="KW-1185">Reference proteome</keyword>
<evidence type="ECO:0000313" key="8">
    <source>
        <dbReference type="Proteomes" id="UP000008721"/>
    </source>
</evidence>
<dbReference type="EMBL" id="CP002355">
    <property type="protein sequence ID" value="ADR35192.1"/>
    <property type="molecule type" value="Genomic_DNA"/>
</dbReference>
<dbReference type="InterPro" id="IPR003660">
    <property type="entry name" value="HAMP_dom"/>
</dbReference>
<feature type="transmembrane region" description="Helical" evidence="4">
    <location>
        <begin position="192"/>
        <end position="212"/>
    </location>
</feature>
<dbReference type="PROSITE" id="PS50111">
    <property type="entry name" value="CHEMOTAXIS_TRANSDUC_2"/>
    <property type="match status" value="1"/>
</dbReference>
<feature type="transmembrane region" description="Helical" evidence="4">
    <location>
        <begin position="12"/>
        <end position="32"/>
    </location>
</feature>
<dbReference type="PROSITE" id="PS50885">
    <property type="entry name" value="HAMP"/>
    <property type="match status" value="1"/>
</dbReference>
<dbReference type="PANTHER" id="PTHR32089">
    <property type="entry name" value="METHYL-ACCEPTING CHEMOTAXIS PROTEIN MCPB"/>
    <property type="match status" value="1"/>
</dbReference>
<protein>
    <submittedName>
        <fullName evidence="7">Methyl-accepting chemotaxis sensory transducer</fullName>
    </submittedName>
</protein>
<evidence type="ECO:0000313" key="7">
    <source>
        <dbReference type="EMBL" id="ADR35192.1"/>
    </source>
</evidence>
<dbReference type="GO" id="GO:0016020">
    <property type="term" value="C:membrane"/>
    <property type="evidence" value="ECO:0007669"/>
    <property type="project" value="InterPro"/>
</dbReference>
<dbReference type="HOGENOM" id="CLU_000445_107_27_7"/>
<dbReference type="InterPro" id="IPR004089">
    <property type="entry name" value="MCPsignal_dom"/>
</dbReference>
<dbReference type="STRING" id="709032.Sulku_2533"/>
<evidence type="ECO:0000259" key="6">
    <source>
        <dbReference type="PROSITE" id="PS50885"/>
    </source>
</evidence>
<evidence type="ECO:0000259" key="5">
    <source>
        <dbReference type="PROSITE" id="PS50111"/>
    </source>
</evidence>
<dbReference type="SUPFAM" id="SSF58104">
    <property type="entry name" value="Methyl-accepting chemotaxis protein (MCP) signaling domain"/>
    <property type="match status" value="1"/>
</dbReference>
<evidence type="ECO:0000256" key="3">
    <source>
        <dbReference type="PROSITE-ProRule" id="PRU00284"/>
    </source>
</evidence>
<name>E4TZG5_SULKY</name>
<feature type="domain" description="HAMP" evidence="6">
    <location>
        <begin position="214"/>
        <end position="268"/>
    </location>
</feature>
<dbReference type="Proteomes" id="UP000008721">
    <property type="component" value="Chromosome"/>
</dbReference>
<dbReference type="eggNOG" id="COG0840">
    <property type="taxonomic scope" value="Bacteria"/>
</dbReference>
<feature type="domain" description="Methyl-accepting transducer" evidence="5">
    <location>
        <begin position="273"/>
        <end position="530"/>
    </location>
</feature>
<keyword evidence="4" id="KW-1133">Transmembrane helix</keyword>
<keyword evidence="1 3" id="KW-0807">Transducer</keyword>
<dbReference type="PANTHER" id="PTHR32089:SF112">
    <property type="entry name" value="LYSOZYME-LIKE PROTEIN-RELATED"/>
    <property type="match status" value="1"/>
</dbReference>
<keyword evidence="4" id="KW-0472">Membrane</keyword>
<dbReference type="SMART" id="SM00283">
    <property type="entry name" value="MA"/>
    <property type="match status" value="1"/>
</dbReference>
<accession>E4TZG5</accession>
<proteinExistence type="inferred from homology"/>
<gene>
    <name evidence="7" type="ordered locus">Sulku_2533</name>
</gene>
<dbReference type="Gene3D" id="1.10.287.950">
    <property type="entry name" value="Methyl-accepting chemotaxis protein"/>
    <property type="match status" value="1"/>
</dbReference>
<dbReference type="AlphaFoldDB" id="E4TZG5"/>
<dbReference type="RefSeq" id="WP_013461389.1">
    <property type="nucleotide sequence ID" value="NC_014762.1"/>
</dbReference>
<organism evidence="7 8">
    <name type="scientific">Sulfuricurvum kujiense (strain ATCC BAA-921 / DSM 16994 / JCM 11577 / YK-1)</name>
    <dbReference type="NCBI Taxonomy" id="709032"/>
    <lineage>
        <taxon>Bacteria</taxon>
        <taxon>Pseudomonadati</taxon>
        <taxon>Campylobacterota</taxon>
        <taxon>Epsilonproteobacteria</taxon>
        <taxon>Campylobacterales</taxon>
        <taxon>Sulfurimonadaceae</taxon>
        <taxon>Sulfuricurvum</taxon>
    </lineage>
</organism>
<keyword evidence="4" id="KW-0812">Transmembrane</keyword>